<feature type="non-terminal residue" evidence="1">
    <location>
        <position position="33"/>
    </location>
</feature>
<evidence type="ECO:0000313" key="2">
    <source>
        <dbReference type="Proteomes" id="UP000265520"/>
    </source>
</evidence>
<reference evidence="1 2" key="1">
    <citation type="journal article" date="2018" name="Front. Plant Sci.">
        <title>Red Clover (Trifolium pratense) and Zigzag Clover (T. medium) - A Picture of Genomic Similarities and Differences.</title>
        <authorList>
            <person name="Dluhosova J."/>
            <person name="Istvanek J."/>
            <person name="Nedelnik J."/>
            <person name="Repkova J."/>
        </authorList>
    </citation>
    <scope>NUCLEOTIDE SEQUENCE [LARGE SCALE GENOMIC DNA]</scope>
    <source>
        <strain evidence="2">cv. 10/8</strain>
        <tissue evidence="1">Leaf</tissue>
    </source>
</reference>
<dbReference type="AlphaFoldDB" id="A0A392S9G7"/>
<keyword evidence="2" id="KW-1185">Reference proteome</keyword>
<sequence>MSVVISDGVVAMSARFASSSSCSPSEILSKSSQ</sequence>
<dbReference type="Proteomes" id="UP000265520">
    <property type="component" value="Unassembled WGS sequence"/>
</dbReference>
<accession>A0A392S9G7</accession>
<dbReference type="EMBL" id="LXQA010339049">
    <property type="protein sequence ID" value="MCI45057.1"/>
    <property type="molecule type" value="Genomic_DNA"/>
</dbReference>
<comment type="caution">
    <text evidence="1">The sequence shown here is derived from an EMBL/GenBank/DDBJ whole genome shotgun (WGS) entry which is preliminary data.</text>
</comment>
<proteinExistence type="predicted"/>
<protein>
    <submittedName>
        <fullName evidence="1">Uncharacterized protein</fullName>
    </submittedName>
</protein>
<evidence type="ECO:0000313" key="1">
    <source>
        <dbReference type="EMBL" id="MCI45057.1"/>
    </source>
</evidence>
<name>A0A392S9G7_9FABA</name>
<organism evidence="1 2">
    <name type="scientific">Trifolium medium</name>
    <dbReference type="NCBI Taxonomy" id="97028"/>
    <lineage>
        <taxon>Eukaryota</taxon>
        <taxon>Viridiplantae</taxon>
        <taxon>Streptophyta</taxon>
        <taxon>Embryophyta</taxon>
        <taxon>Tracheophyta</taxon>
        <taxon>Spermatophyta</taxon>
        <taxon>Magnoliopsida</taxon>
        <taxon>eudicotyledons</taxon>
        <taxon>Gunneridae</taxon>
        <taxon>Pentapetalae</taxon>
        <taxon>rosids</taxon>
        <taxon>fabids</taxon>
        <taxon>Fabales</taxon>
        <taxon>Fabaceae</taxon>
        <taxon>Papilionoideae</taxon>
        <taxon>50 kb inversion clade</taxon>
        <taxon>NPAAA clade</taxon>
        <taxon>Hologalegina</taxon>
        <taxon>IRL clade</taxon>
        <taxon>Trifolieae</taxon>
        <taxon>Trifolium</taxon>
    </lineage>
</organism>